<dbReference type="AlphaFoldDB" id="A0A0A9EXS2"/>
<proteinExistence type="predicted"/>
<reference evidence="1" key="1">
    <citation type="submission" date="2014-09" db="EMBL/GenBank/DDBJ databases">
        <authorList>
            <person name="Magalhaes I.L.F."/>
            <person name="Oliveira U."/>
            <person name="Santos F.R."/>
            <person name="Vidigal T.H.D.A."/>
            <person name="Brescovit A.D."/>
            <person name="Santos A.J."/>
        </authorList>
    </citation>
    <scope>NUCLEOTIDE SEQUENCE</scope>
    <source>
        <tissue evidence="1">Shoot tissue taken approximately 20 cm above the soil surface</tissue>
    </source>
</reference>
<evidence type="ECO:0000313" key="1">
    <source>
        <dbReference type="EMBL" id="JAE03779.1"/>
    </source>
</evidence>
<name>A0A0A9EXS2_ARUDO</name>
<dbReference type="EMBL" id="GBRH01194117">
    <property type="protein sequence ID" value="JAE03779.1"/>
    <property type="molecule type" value="Transcribed_RNA"/>
</dbReference>
<reference evidence="1" key="2">
    <citation type="journal article" date="2015" name="Data Brief">
        <title>Shoot transcriptome of the giant reed, Arundo donax.</title>
        <authorList>
            <person name="Barrero R.A."/>
            <person name="Guerrero F.D."/>
            <person name="Moolhuijzen P."/>
            <person name="Goolsby J.A."/>
            <person name="Tidwell J."/>
            <person name="Bellgard S.E."/>
            <person name="Bellgard M.I."/>
        </authorList>
    </citation>
    <scope>NUCLEOTIDE SEQUENCE</scope>
    <source>
        <tissue evidence="1">Shoot tissue taken approximately 20 cm above the soil surface</tissue>
    </source>
</reference>
<sequence length="61" mass="6468">MIVLPITSSFPGATLSSTLKIRCSSNGSAATNIKSSFHIGFRVRLGDTRVLSAWLPSMALT</sequence>
<organism evidence="1">
    <name type="scientific">Arundo donax</name>
    <name type="common">Giant reed</name>
    <name type="synonym">Donax arundinaceus</name>
    <dbReference type="NCBI Taxonomy" id="35708"/>
    <lineage>
        <taxon>Eukaryota</taxon>
        <taxon>Viridiplantae</taxon>
        <taxon>Streptophyta</taxon>
        <taxon>Embryophyta</taxon>
        <taxon>Tracheophyta</taxon>
        <taxon>Spermatophyta</taxon>
        <taxon>Magnoliopsida</taxon>
        <taxon>Liliopsida</taxon>
        <taxon>Poales</taxon>
        <taxon>Poaceae</taxon>
        <taxon>PACMAD clade</taxon>
        <taxon>Arundinoideae</taxon>
        <taxon>Arundineae</taxon>
        <taxon>Arundo</taxon>
    </lineage>
</organism>
<accession>A0A0A9EXS2</accession>
<protein>
    <submittedName>
        <fullName evidence="1">Uncharacterized protein</fullName>
    </submittedName>
</protein>